<proteinExistence type="predicted"/>
<accession>B8GAQ7</accession>
<gene>
    <name evidence="1" type="ordered locus">Cagg_1745</name>
</gene>
<keyword evidence="2" id="KW-1185">Reference proteome</keyword>
<evidence type="ECO:0000313" key="2">
    <source>
        <dbReference type="Proteomes" id="UP000002508"/>
    </source>
</evidence>
<name>B8GAQ7_CHLAD</name>
<sequence length="215" mass="23825">MIVLVTTYAILRTGPPAWRTGYRAPNRIRSFLHTVPSTARLRHPAHRPTRVAYRASSTQPHTFISPRCAGHRSPTPSCAPIHAHAVPGTARLRHPAHRPTRVAYRASSTQPHTFISPRCAGHRSPTPSCAPIRAHAVPGTARLRHPMHRPTRVAYRASSTQPHTFISPRCAGHRSPTPSCAPAHPYAHAHHIIAFCGLSLYEQRSVDRTFVYVFS</sequence>
<reference evidence="1" key="1">
    <citation type="submission" date="2008-12" db="EMBL/GenBank/DDBJ databases">
        <title>Complete sequence of Chloroflexus aggregans DSM 9485.</title>
        <authorList>
            <consortium name="US DOE Joint Genome Institute"/>
            <person name="Lucas S."/>
            <person name="Copeland A."/>
            <person name="Lapidus A."/>
            <person name="Glavina del Rio T."/>
            <person name="Dalin E."/>
            <person name="Tice H."/>
            <person name="Pitluck S."/>
            <person name="Foster B."/>
            <person name="Larimer F."/>
            <person name="Land M."/>
            <person name="Hauser L."/>
            <person name="Kyrpides N."/>
            <person name="Mikhailova N."/>
            <person name="Bryant D."/>
            <person name="Richardson P."/>
        </authorList>
    </citation>
    <scope>NUCLEOTIDE SEQUENCE</scope>
    <source>
        <strain evidence="1">DSM 9485</strain>
    </source>
</reference>
<dbReference type="EMBL" id="CP001337">
    <property type="protein sequence ID" value="ACL24646.1"/>
    <property type="molecule type" value="Genomic_DNA"/>
</dbReference>
<evidence type="ECO:0000313" key="1">
    <source>
        <dbReference type="EMBL" id="ACL24646.1"/>
    </source>
</evidence>
<protein>
    <submittedName>
        <fullName evidence="1">Uncharacterized protein</fullName>
    </submittedName>
</protein>
<dbReference type="Proteomes" id="UP000002508">
    <property type="component" value="Chromosome"/>
</dbReference>
<organism evidence="1 2">
    <name type="scientific">Chloroflexus aggregans (strain MD-66 / DSM 9485)</name>
    <dbReference type="NCBI Taxonomy" id="326427"/>
    <lineage>
        <taxon>Bacteria</taxon>
        <taxon>Bacillati</taxon>
        <taxon>Chloroflexota</taxon>
        <taxon>Chloroflexia</taxon>
        <taxon>Chloroflexales</taxon>
        <taxon>Chloroflexineae</taxon>
        <taxon>Chloroflexaceae</taxon>
        <taxon>Chloroflexus</taxon>
    </lineage>
</organism>
<dbReference type="HOGENOM" id="CLU_1281286_0_0_0"/>
<dbReference type="KEGG" id="cag:Cagg_1745"/>
<dbReference type="AlphaFoldDB" id="B8GAQ7"/>